<evidence type="ECO:0000259" key="3">
    <source>
        <dbReference type="Pfam" id="PF02018"/>
    </source>
</evidence>
<dbReference type="GO" id="GO:0016787">
    <property type="term" value="F:hydrolase activity"/>
    <property type="evidence" value="ECO:0007669"/>
    <property type="project" value="UniProtKB-KW"/>
</dbReference>
<dbReference type="InterPro" id="IPR044846">
    <property type="entry name" value="GH10"/>
</dbReference>
<evidence type="ECO:0000313" key="5">
    <source>
        <dbReference type="Proteomes" id="UP001604336"/>
    </source>
</evidence>
<dbReference type="SUPFAM" id="SSF49785">
    <property type="entry name" value="Galactose-binding domain-like"/>
    <property type="match status" value="1"/>
</dbReference>
<gene>
    <name evidence="4" type="ORF">Adt_24172</name>
</gene>
<dbReference type="InterPro" id="IPR008979">
    <property type="entry name" value="Galactose-bd-like_sf"/>
</dbReference>
<dbReference type="InterPro" id="IPR003305">
    <property type="entry name" value="CenC_carb-bd"/>
</dbReference>
<evidence type="ECO:0000256" key="1">
    <source>
        <dbReference type="ARBA" id="ARBA00022801"/>
    </source>
</evidence>
<dbReference type="PANTHER" id="PTHR31490">
    <property type="entry name" value="GLYCOSYL HYDROLASE"/>
    <property type="match status" value="1"/>
</dbReference>
<feature type="compositionally biased region" description="Polar residues" evidence="2">
    <location>
        <begin position="23"/>
        <end position="40"/>
    </location>
</feature>
<feature type="domain" description="CBM-cenC" evidence="3">
    <location>
        <begin position="65"/>
        <end position="204"/>
    </location>
</feature>
<dbReference type="EMBL" id="JBFOLK010000007">
    <property type="protein sequence ID" value="KAL2498622.1"/>
    <property type="molecule type" value="Genomic_DNA"/>
</dbReference>
<dbReference type="Gene3D" id="2.60.120.260">
    <property type="entry name" value="Galactose-binding domain-like"/>
    <property type="match status" value="1"/>
</dbReference>
<dbReference type="Proteomes" id="UP001604336">
    <property type="component" value="Unassembled WGS sequence"/>
</dbReference>
<dbReference type="PANTHER" id="PTHR31490:SF1">
    <property type="entry name" value="ENDO-1,4-BETA-XYLANASE 1"/>
    <property type="match status" value="1"/>
</dbReference>
<feature type="compositionally biased region" description="Basic residues" evidence="2">
    <location>
        <begin position="13"/>
        <end position="22"/>
    </location>
</feature>
<comment type="caution">
    <text evidence="4">The sequence shown here is derived from an EMBL/GenBank/DDBJ whole genome shotgun (WGS) entry which is preliminary data.</text>
</comment>
<proteinExistence type="predicted"/>
<name>A0ABD1SG00_9LAMI</name>
<keyword evidence="5" id="KW-1185">Reference proteome</keyword>
<sequence length="266" mass="28976">MRVVAVGGAFRGRSTKKGRVSKHSPQSQRSGDNMENQSTSNANNAFQLQNLNEELKDSSSRASTNIILNHDFSEGLHSWHPNCCDAFVISEESGNPEGIPAKLSGCYAVVTNRRECWQGLEQDITNQVSAGSTYTVCAWVGVSGAHHGVADVQATLKLEYRDSAVSYLFIGRIAASMERWEKVEGTFSLSTMPDRVVFYLEGPSPGVDLLIRSVLVSCSSLAEFDSRSTGSICDGDESIILNPRFDDGLQNWSGRGCKIVLHDSYG</sequence>
<keyword evidence="1 4" id="KW-0378">Hydrolase</keyword>
<feature type="region of interest" description="Disordered" evidence="2">
    <location>
        <begin position="1"/>
        <end position="40"/>
    </location>
</feature>
<protein>
    <submittedName>
        <fullName evidence="4">Glycosyl hydrolase family 10 protein/carbohydrate-binding domain-containing protein</fullName>
    </submittedName>
</protein>
<dbReference type="Pfam" id="PF02018">
    <property type="entry name" value="CBM_4_9"/>
    <property type="match status" value="1"/>
</dbReference>
<dbReference type="AlphaFoldDB" id="A0ABD1SG00"/>
<organism evidence="4 5">
    <name type="scientific">Abeliophyllum distichum</name>
    <dbReference type="NCBI Taxonomy" id="126358"/>
    <lineage>
        <taxon>Eukaryota</taxon>
        <taxon>Viridiplantae</taxon>
        <taxon>Streptophyta</taxon>
        <taxon>Embryophyta</taxon>
        <taxon>Tracheophyta</taxon>
        <taxon>Spermatophyta</taxon>
        <taxon>Magnoliopsida</taxon>
        <taxon>eudicotyledons</taxon>
        <taxon>Gunneridae</taxon>
        <taxon>Pentapetalae</taxon>
        <taxon>asterids</taxon>
        <taxon>lamiids</taxon>
        <taxon>Lamiales</taxon>
        <taxon>Oleaceae</taxon>
        <taxon>Forsythieae</taxon>
        <taxon>Abeliophyllum</taxon>
    </lineage>
</organism>
<evidence type="ECO:0000256" key="2">
    <source>
        <dbReference type="SAM" id="MobiDB-lite"/>
    </source>
</evidence>
<reference evidence="5" key="1">
    <citation type="submission" date="2024-07" db="EMBL/GenBank/DDBJ databases">
        <title>Two chromosome-level genome assemblies of Korean endemic species Abeliophyllum distichum and Forsythia ovata (Oleaceae).</title>
        <authorList>
            <person name="Jang H."/>
        </authorList>
    </citation>
    <scope>NUCLEOTIDE SEQUENCE [LARGE SCALE GENOMIC DNA]</scope>
</reference>
<accession>A0ABD1SG00</accession>
<evidence type="ECO:0000313" key="4">
    <source>
        <dbReference type="EMBL" id="KAL2498622.1"/>
    </source>
</evidence>